<keyword evidence="2" id="KW-1185">Reference proteome</keyword>
<reference evidence="1" key="1">
    <citation type="submission" date="2022-04" db="EMBL/GenBank/DDBJ databases">
        <title>Jade perch genome.</title>
        <authorList>
            <person name="Chao B."/>
        </authorList>
    </citation>
    <scope>NUCLEOTIDE SEQUENCE</scope>
    <source>
        <strain evidence="1">CB-2022</strain>
    </source>
</reference>
<name>A0ACB8VF21_9TELE</name>
<accession>A0ACB8VF21</accession>
<protein>
    <submittedName>
        <fullName evidence="1">Uncharacterized protein</fullName>
    </submittedName>
</protein>
<gene>
    <name evidence="1" type="ORF">L3Q82_018670</name>
</gene>
<dbReference type="Proteomes" id="UP000831701">
    <property type="component" value="Chromosome 22"/>
</dbReference>
<proteinExistence type="predicted"/>
<organism evidence="1 2">
    <name type="scientific">Scortum barcoo</name>
    <name type="common">barcoo grunter</name>
    <dbReference type="NCBI Taxonomy" id="214431"/>
    <lineage>
        <taxon>Eukaryota</taxon>
        <taxon>Metazoa</taxon>
        <taxon>Chordata</taxon>
        <taxon>Craniata</taxon>
        <taxon>Vertebrata</taxon>
        <taxon>Euteleostomi</taxon>
        <taxon>Actinopterygii</taxon>
        <taxon>Neopterygii</taxon>
        <taxon>Teleostei</taxon>
        <taxon>Neoteleostei</taxon>
        <taxon>Acanthomorphata</taxon>
        <taxon>Eupercaria</taxon>
        <taxon>Centrarchiformes</taxon>
        <taxon>Terapontoidei</taxon>
        <taxon>Terapontidae</taxon>
        <taxon>Scortum</taxon>
    </lineage>
</organism>
<dbReference type="EMBL" id="CM041552">
    <property type="protein sequence ID" value="KAI3354121.1"/>
    <property type="molecule type" value="Genomic_DNA"/>
</dbReference>
<evidence type="ECO:0000313" key="1">
    <source>
        <dbReference type="EMBL" id="KAI3354121.1"/>
    </source>
</evidence>
<evidence type="ECO:0000313" key="2">
    <source>
        <dbReference type="Proteomes" id="UP000831701"/>
    </source>
</evidence>
<comment type="caution">
    <text evidence="1">The sequence shown here is derived from an EMBL/GenBank/DDBJ whole genome shotgun (WGS) entry which is preliminary data.</text>
</comment>
<sequence>MGGQTPAWHVPPLEKILPVAVKGWTERQHRGANHGSTRAGSEHKSDRSWGLPHQVVENDHAKILWDFQINKQVLANQPGIVVWDKEHKRAVVIEVAIPSDSNIRKKEHKTL</sequence>